<reference evidence="1" key="1">
    <citation type="submission" date="2015-06" db="EMBL/GenBank/DDBJ databases">
        <authorList>
            <person name="Hoefler B.C."/>
            <person name="Straight P.D."/>
        </authorList>
    </citation>
    <scope>NUCLEOTIDE SEQUENCE</scope>
</reference>
<feature type="non-terminal residue" evidence="1">
    <location>
        <position position="1"/>
    </location>
</feature>
<organism evidence="1">
    <name type="scientific">Bactrocera latifrons</name>
    <name type="common">Malaysian fruit fly</name>
    <name type="synonym">Chaetodacus latifrons</name>
    <dbReference type="NCBI Taxonomy" id="174628"/>
    <lineage>
        <taxon>Eukaryota</taxon>
        <taxon>Metazoa</taxon>
        <taxon>Ecdysozoa</taxon>
        <taxon>Arthropoda</taxon>
        <taxon>Hexapoda</taxon>
        <taxon>Insecta</taxon>
        <taxon>Pterygota</taxon>
        <taxon>Neoptera</taxon>
        <taxon>Endopterygota</taxon>
        <taxon>Diptera</taxon>
        <taxon>Brachycera</taxon>
        <taxon>Muscomorpha</taxon>
        <taxon>Tephritoidea</taxon>
        <taxon>Tephritidae</taxon>
        <taxon>Bactrocera</taxon>
        <taxon>Bactrocera</taxon>
    </lineage>
</organism>
<protein>
    <submittedName>
        <fullName evidence="1">Uncharacterized protein</fullName>
    </submittedName>
</protein>
<dbReference type="AlphaFoldDB" id="A0A0K8VMM7"/>
<proteinExistence type="predicted"/>
<name>A0A0K8VMM7_BACLA</name>
<gene>
    <name evidence="1" type="ORF">c0_g1_i2</name>
</gene>
<sequence length="185" mass="21180">HCDQNASYIGTDRSTPRAPKQEFFAKPNILEIVSNLFDATFNPTGFSVEVVTSKPLSILDACTNEINNSVRREIADAGADIRQTLRIQQSIAQKNFEKLNQLKEELIANISKCFAQKESYGCYFSAIQKVIRAVQAQTHSFFPVDNVKIFFRLGELFKSLKNEYAKFYVCLVRHHSYITAWKRKC</sequence>
<dbReference type="EMBL" id="GDHF01012206">
    <property type="protein sequence ID" value="JAI40108.1"/>
    <property type="molecule type" value="Transcribed_RNA"/>
</dbReference>
<accession>A0A0K8VMM7</accession>
<evidence type="ECO:0000313" key="1">
    <source>
        <dbReference type="EMBL" id="JAI40108.1"/>
    </source>
</evidence>